<gene>
    <name evidence="2" type="ORF">CFP75_38335</name>
</gene>
<comment type="caution">
    <text evidence="2">The sequence shown here is derived from an EMBL/GenBank/DDBJ whole genome shotgun (WGS) entry which is preliminary data.</text>
</comment>
<evidence type="ECO:0000313" key="3">
    <source>
        <dbReference type="Proteomes" id="UP000215563"/>
    </source>
</evidence>
<dbReference type="OrthoDB" id="5188560at2"/>
<organism evidence="2 3">
    <name type="scientific">Amycolatopsis alba DSM 44262</name>
    <dbReference type="NCBI Taxonomy" id="1125972"/>
    <lineage>
        <taxon>Bacteria</taxon>
        <taxon>Bacillati</taxon>
        <taxon>Actinomycetota</taxon>
        <taxon>Actinomycetes</taxon>
        <taxon>Pseudonocardiales</taxon>
        <taxon>Pseudonocardiaceae</taxon>
        <taxon>Amycolatopsis</taxon>
    </lineage>
</organism>
<evidence type="ECO:0000313" key="2">
    <source>
        <dbReference type="EMBL" id="OXM43476.1"/>
    </source>
</evidence>
<evidence type="ECO:0000256" key="1">
    <source>
        <dbReference type="SAM" id="MobiDB-lite"/>
    </source>
</evidence>
<proteinExistence type="predicted"/>
<reference evidence="2 3" key="1">
    <citation type="submission" date="2017-07" db="EMBL/GenBank/DDBJ databases">
        <title>Amycolatopsis alba DSM 44262 Genome sequencing and assembly.</title>
        <authorList>
            <person name="Kaur N."/>
            <person name="Mayilraj S."/>
        </authorList>
    </citation>
    <scope>NUCLEOTIDE SEQUENCE [LARGE SCALE GENOMIC DNA]</scope>
    <source>
        <strain evidence="2 3">DSM 44262</strain>
    </source>
</reference>
<dbReference type="Proteomes" id="UP000215563">
    <property type="component" value="Unassembled WGS sequence"/>
</dbReference>
<protein>
    <submittedName>
        <fullName evidence="2">Uncharacterized protein</fullName>
    </submittedName>
</protein>
<feature type="region of interest" description="Disordered" evidence="1">
    <location>
        <begin position="24"/>
        <end position="55"/>
    </location>
</feature>
<dbReference type="AlphaFoldDB" id="A0A229RA00"/>
<dbReference type="EMBL" id="NMQU01000148">
    <property type="protein sequence ID" value="OXM43476.1"/>
    <property type="molecule type" value="Genomic_DNA"/>
</dbReference>
<name>A0A229RA00_AMYAL</name>
<keyword evidence="3" id="KW-1185">Reference proteome</keyword>
<accession>A0A229RA00</accession>
<sequence>MILALLLGLLSAVGLAAGLVIANSRSTSPTPADPRRPSAPGKVTTLEPEPSPEPGWDVVAQKKLALRPMLRLPGEAAQPHPLSPQAGPELRIPEPTYTTGAWIPGGFPGTAEGALAQLKAADEIGLRGGDPAVYDRAYADIALSGAPVVDRTGLHTLLKTFRMRAGIAPGESKPGLTVTYDVTHGQIKGTTDQGRYAVVCVLGILTFDYKGQSRSMGVGDCQAMRWTGDTWRISTGNQAAMASNAWPGSTESVQAGYRSLGGAPR</sequence>